<dbReference type="Proteomes" id="UP000075578">
    <property type="component" value="Unassembled WGS sequence"/>
</dbReference>
<proteinExistence type="predicted"/>
<reference evidence="2 3" key="1">
    <citation type="journal article" date="2016" name="ISME J.">
        <title>Chasing the elusive Euryarchaeota class WSA2: genomes reveal a uniquely fastidious methyl-reducing methanogen.</title>
        <authorList>
            <person name="Nobu M.K."/>
            <person name="Narihiro T."/>
            <person name="Kuroda K."/>
            <person name="Mei R."/>
            <person name="Liu W.T."/>
        </authorList>
    </citation>
    <scope>NUCLEOTIDE SEQUENCE [LARGE SCALE GENOMIC DNA]</scope>
    <source>
        <strain evidence="2">U1lsi0528_Bin089</strain>
    </source>
</reference>
<evidence type="ECO:0000256" key="1">
    <source>
        <dbReference type="SAM" id="Phobius"/>
    </source>
</evidence>
<comment type="caution">
    <text evidence="2">The sequence shown here is derived from an EMBL/GenBank/DDBJ whole genome shotgun (WGS) entry which is preliminary data.</text>
</comment>
<dbReference type="EMBL" id="LNGD01000038">
    <property type="protein sequence ID" value="KYC52188.1"/>
    <property type="molecule type" value="Genomic_DNA"/>
</dbReference>
<evidence type="ECO:0000313" key="2">
    <source>
        <dbReference type="EMBL" id="KYC52188.1"/>
    </source>
</evidence>
<sequence>MIFSIIKLPCAAIILPLLIDEAITGSNASAFLKVTFYGLGVIIPFIAIGIVGAFTKNVARDMRWNPTVRFIGWVVLGAIVIIISFWLILQGFEVVETVTSEYILYTIISYAITMFIVGFAYGKWKKVDKGDDRTKEVRAY</sequence>
<evidence type="ECO:0008006" key="4">
    <source>
        <dbReference type="Google" id="ProtNLM"/>
    </source>
</evidence>
<keyword evidence="1" id="KW-0472">Membrane</keyword>
<evidence type="ECO:0000313" key="3">
    <source>
        <dbReference type="Proteomes" id="UP000075578"/>
    </source>
</evidence>
<protein>
    <recommendedName>
        <fullName evidence="4">Cytochrome C biogenesis protein transmembrane region</fullName>
    </recommendedName>
</protein>
<dbReference type="AlphaFoldDB" id="A0A150J4X3"/>
<organism evidence="2 3">
    <name type="scientific">Candidatus Methanofastidiosum methylothiophilum</name>
    <dbReference type="NCBI Taxonomy" id="1705564"/>
    <lineage>
        <taxon>Archaea</taxon>
        <taxon>Methanobacteriati</taxon>
        <taxon>Methanobacteriota</taxon>
        <taxon>Stenosarchaea group</taxon>
        <taxon>Candidatus Methanofastidiosia</taxon>
        <taxon>Candidatus Methanofastidiosales</taxon>
        <taxon>Candidatus Methanofastidiosaceae</taxon>
        <taxon>Candidatus Methanofastidiosum</taxon>
    </lineage>
</organism>
<feature type="transmembrane region" description="Helical" evidence="1">
    <location>
        <begin position="67"/>
        <end position="90"/>
    </location>
</feature>
<accession>A0A150J4X3</accession>
<keyword evidence="1" id="KW-1133">Transmembrane helix</keyword>
<feature type="transmembrane region" description="Helical" evidence="1">
    <location>
        <begin position="34"/>
        <end position="55"/>
    </location>
</feature>
<gene>
    <name evidence="2" type="ORF">AMQ74_00821</name>
</gene>
<name>A0A150J4X3_9EURY</name>
<keyword evidence="1" id="KW-0812">Transmembrane</keyword>
<feature type="transmembrane region" description="Helical" evidence="1">
    <location>
        <begin position="102"/>
        <end position="121"/>
    </location>
</feature>